<sequence length="143" mass="16730">MLEKDQAHISFEDAVKGIDYKTAGKSETIFPYNIWQLSSHIQFTQKDILEFCTNTKYQEPKWPDDYWPADTEPTIQQWQECLRNFKEDRNSFVNLIKDSSSNLLAPIPNGTGQNLLREAILICDHTAYHTGQIVLLRKLLRIW</sequence>
<dbReference type="Gene3D" id="1.20.120.450">
    <property type="entry name" value="dinb family like domain"/>
    <property type="match status" value="1"/>
</dbReference>
<keyword evidence="2" id="KW-1185">Reference proteome</keyword>
<evidence type="ECO:0000313" key="1">
    <source>
        <dbReference type="EMBL" id="GAL86780.1"/>
    </source>
</evidence>
<dbReference type="AlphaFoldDB" id="A0A098LIL7"/>
<organism evidence="1 2">
    <name type="scientific">Sporocytophaga myxococcoides</name>
    <dbReference type="NCBI Taxonomy" id="153721"/>
    <lineage>
        <taxon>Bacteria</taxon>
        <taxon>Pseudomonadati</taxon>
        <taxon>Bacteroidota</taxon>
        <taxon>Cytophagia</taxon>
        <taxon>Cytophagales</taxon>
        <taxon>Cytophagaceae</taxon>
        <taxon>Sporocytophaga</taxon>
    </lineage>
</organism>
<protein>
    <submittedName>
        <fullName evidence="1">ABC transporter</fullName>
    </submittedName>
</protein>
<gene>
    <name evidence="1" type="ORF">MYP_4010</name>
</gene>
<comment type="caution">
    <text evidence="1">The sequence shown here is derived from an EMBL/GenBank/DDBJ whole genome shotgun (WGS) entry which is preliminary data.</text>
</comment>
<reference evidence="1 2" key="1">
    <citation type="submission" date="2014-09" db="EMBL/GenBank/DDBJ databases">
        <title>Sporocytophaga myxococcoides PG-01 genome sequencing.</title>
        <authorList>
            <person name="Liu L."/>
            <person name="Gao P.J."/>
            <person name="Chen G.J."/>
            <person name="Wang L.S."/>
        </authorList>
    </citation>
    <scope>NUCLEOTIDE SEQUENCE [LARGE SCALE GENOMIC DNA]</scope>
    <source>
        <strain evidence="1 2">PG-01</strain>
    </source>
</reference>
<accession>A0A098LIL7</accession>
<dbReference type="SUPFAM" id="SSF109854">
    <property type="entry name" value="DinB/YfiT-like putative metalloenzymes"/>
    <property type="match status" value="1"/>
</dbReference>
<dbReference type="InterPro" id="IPR034660">
    <property type="entry name" value="DinB/YfiT-like"/>
</dbReference>
<proteinExistence type="predicted"/>
<dbReference type="STRING" id="153721.MYP_4010"/>
<dbReference type="eggNOG" id="COG2318">
    <property type="taxonomic scope" value="Bacteria"/>
</dbReference>
<name>A0A098LIL7_9BACT</name>
<evidence type="ECO:0000313" key="2">
    <source>
        <dbReference type="Proteomes" id="UP000030185"/>
    </source>
</evidence>
<dbReference type="EMBL" id="BBLT01000009">
    <property type="protein sequence ID" value="GAL86780.1"/>
    <property type="molecule type" value="Genomic_DNA"/>
</dbReference>
<dbReference type="Proteomes" id="UP000030185">
    <property type="component" value="Unassembled WGS sequence"/>
</dbReference>